<proteinExistence type="predicted"/>
<name>A0A523YRK2_UNCAE</name>
<sequence length="149" mass="17019">MENQASSITLEASLENLKAVNSFIRKWAKRANLSPGNENNFLLAVEEVYVNIVKYAYPESLGKVTIYCRMDENSLISKIKDAGIPFNPLKVPEPRLVSRLEERKEGGLGLFLMQKLVDNVGYERKGNYNVLTLVKSRKKKIKRRESKDN</sequence>
<dbReference type="Proteomes" id="UP000316925">
    <property type="component" value="Unassembled WGS sequence"/>
</dbReference>
<dbReference type="InterPro" id="IPR036890">
    <property type="entry name" value="HATPase_C_sf"/>
</dbReference>
<organism evidence="3 4">
    <name type="scientific">Aerophobetes bacterium</name>
    <dbReference type="NCBI Taxonomy" id="2030807"/>
    <lineage>
        <taxon>Bacteria</taxon>
        <taxon>Candidatus Aerophobota</taxon>
    </lineage>
</organism>
<protein>
    <submittedName>
        <fullName evidence="3">ATP-binding protein</fullName>
    </submittedName>
</protein>
<evidence type="ECO:0000313" key="3">
    <source>
        <dbReference type="EMBL" id="TET94127.1"/>
    </source>
</evidence>
<dbReference type="InterPro" id="IPR050267">
    <property type="entry name" value="Anti-sigma-factor_SerPK"/>
</dbReference>
<keyword evidence="1" id="KW-0808">Transferase</keyword>
<keyword evidence="1" id="KW-0418">Kinase</keyword>
<keyword evidence="3" id="KW-0547">Nucleotide-binding</keyword>
<feature type="domain" description="Histidine kinase/HSP90-like ATPase" evidence="2">
    <location>
        <begin position="11"/>
        <end position="135"/>
    </location>
</feature>
<dbReference type="InterPro" id="IPR003594">
    <property type="entry name" value="HATPase_dom"/>
</dbReference>
<dbReference type="EMBL" id="SOIJ01000033">
    <property type="protein sequence ID" value="TET94127.1"/>
    <property type="molecule type" value="Genomic_DNA"/>
</dbReference>
<dbReference type="AlphaFoldDB" id="A0A523YRK2"/>
<accession>A0A523YRK2</accession>
<dbReference type="SUPFAM" id="SSF55874">
    <property type="entry name" value="ATPase domain of HSP90 chaperone/DNA topoisomerase II/histidine kinase"/>
    <property type="match status" value="1"/>
</dbReference>
<dbReference type="PANTHER" id="PTHR35526:SF6">
    <property type="entry name" value="SLR1861 PROTEIN"/>
    <property type="match status" value="1"/>
</dbReference>
<dbReference type="GO" id="GO:0004674">
    <property type="term" value="F:protein serine/threonine kinase activity"/>
    <property type="evidence" value="ECO:0007669"/>
    <property type="project" value="UniProtKB-KW"/>
</dbReference>
<dbReference type="PANTHER" id="PTHR35526">
    <property type="entry name" value="ANTI-SIGMA-F FACTOR RSBW-RELATED"/>
    <property type="match status" value="1"/>
</dbReference>
<gene>
    <name evidence="3" type="ORF">E3J33_00660</name>
</gene>
<dbReference type="GO" id="GO:0005524">
    <property type="term" value="F:ATP binding"/>
    <property type="evidence" value="ECO:0007669"/>
    <property type="project" value="UniProtKB-KW"/>
</dbReference>
<evidence type="ECO:0000313" key="4">
    <source>
        <dbReference type="Proteomes" id="UP000316925"/>
    </source>
</evidence>
<dbReference type="CDD" id="cd16936">
    <property type="entry name" value="HATPase_RsbW-like"/>
    <property type="match status" value="1"/>
</dbReference>
<evidence type="ECO:0000259" key="2">
    <source>
        <dbReference type="Pfam" id="PF13581"/>
    </source>
</evidence>
<dbReference type="Pfam" id="PF13581">
    <property type="entry name" value="HATPase_c_2"/>
    <property type="match status" value="1"/>
</dbReference>
<reference evidence="3 4" key="1">
    <citation type="submission" date="2019-03" db="EMBL/GenBank/DDBJ databases">
        <title>Metabolic potential of uncultured bacteria and archaea associated with petroleum seepage in deep-sea sediments.</title>
        <authorList>
            <person name="Dong X."/>
            <person name="Hubert C."/>
        </authorList>
    </citation>
    <scope>NUCLEOTIDE SEQUENCE [LARGE SCALE GENOMIC DNA]</scope>
    <source>
        <strain evidence="3">E29_bin28</strain>
    </source>
</reference>
<comment type="caution">
    <text evidence="3">The sequence shown here is derived from an EMBL/GenBank/DDBJ whole genome shotgun (WGS) entry which is preliminary data.</text>
</comment>
<dbReference type="Gene3D" id="3.30.565.10">
    <property type="entry name" value="Histidine kinase-like ATPase, C-terminal domain"/>
    <property type="match status" value="1"/>
</dbReference>
<keyword evidence="3" id="KW-0067">ATP-binding</keyword>
<evidence type="ECO:0000256" key="1">
    <source>
        <dbReference type="ARBA" id="ARBA00022527"/>
    </source>
</evidence>
<keyword evidence="1" id="KW-0723">Serine/threonine-protein kinase</keyword>